<dbReference type="Gene3D" id="3.80.10.10">
    <property type="entry name" value="Ribonuclease Inhibitor"/>
    <property type="match status" value="1"/>
</dbReference>
<comment type="caution">
    <text evidence="14">The sequence shown here is derived from an EMBL/GenBank/DDBJ whole genome shotgun (WGS) entry which is preliminary data.</text>
</comment>
<accession>A0AAW1N707</accession>
<dbReference type="Pfam" id="PF00560">
    <property type="entry name" value="LRR_1"/>
    <property type="match status" value="3"/>
</dbReference>
<dbReference type="EMBL" id="JBDFQZ010000001">
    <property type="protein sequence ID" value="KAK9756840.1"/>
    <property type="molecule type" value="Genomic_DNA"/>
</dbReference>
<protein>
    <recommendedName>
        <fullName evidence="13">Leucine-rich repeat-containing N-terminal plant-type domain-containing protein</fullName>
    </recommendedName>
</protein>
<dbReference type="PANTHER" id="PTHR27004:SF468">
    <property type="entry name" value="OS01G0891601 PROTEIN"/>
    <property type="match status" value="1"/>
</dbReference>
<comment type="similarity">
    <text evidence="2">Belongs to the RLP family.</text>
</comment>
<feature type="chain" id="PRO_5043542168" description="Leucine-rich repeat-containing N-terminal plant-type domain-containing protein" evidence="12">
    <location>
        <begin position="18"/>
        <end position="209"/>
    </location>
</feature>
<keyword evidence="10" id="KW-0675">Receptor</keyword>
<feature type="signal peptide" evidence="12">
    <location>
        <begin position="1"/>
        <end position="17"/>
    </location>
</feature>
<evidence type="ECO:0000256" key="7">
    <source>
        <dbReference type="ARBA" id="ARBA00022737"/>
    </source>
</evidence>
<evidence type="ECO:0000256" key="2">
    <source>
        <dbReference type="ARBA" id="ARBA00009592"/>
    </source>
</evidence>
<dbReference type="FunFam" id="3.80.10.10:FF:000400">
    <property type="entry name" value="Nuclear pore complex protein NUP107"/>
    <property type="match status" value="1"/>
</dbReference>
<evidence type="ECO:0000256" key="5">
    <source>
        <dbReference type="ARBA" id="ARBA00022692"/>
    </source>
</evidence>
<dbReference type="GO" id="GO:0005886">
    <property type="term" value="C:plasma membrane"/>
    <property type="evidence" value="ECO:0007669"/>
    <property type="project" value="UniProtKB-SubCell"/>
</dbReference>
<keyword evidence="15" id="KW-1185">Reference proteome</keyword>
<dbReference type="Pfam" id="PF08263">
    <property type="entry name" value="LRRNT_2"/>
    <property type="match status" value="1"/>
</dbReference>
<keyword evidence="9" id="KW-0472">Membrane</keyword>
<evidence type="ECO:0000256" key="10">
    <source>
        <dbReference type="ARBA" id="ARBA00023170"/>
    </source>
</evidence>
<name>A0AAW1N707_SAPOF</name>
<sequence length="209" mass="23066">MPNIILLLMIILTLSAADEDDVKCLRGVKNSLEDPQSKLISWNFTKSSDLGFICKFEGASCWNNKENRLLSLKLTDFHLSGNIPNSLQFCSSIQTLDLSGNHFFGSIPTQICSMLPFLVTLDLSNNLLSGEIPTDLANCNYLNKLVLSNNSFSGIIPPQLSNLKRITVFSVAENELHGPIPAIFAQFDKSDFGGNNGLWSTSCQMRCIE</sequence>
<evidence type="ECO:0000256" key="12">
    <source>
        <dbReference type="SAM" id="SignalP"/>
    </source>
</evidence>
<evidence type="ECO:0000313" key="14">
    <source>
        <dbReference type="EMBL" id="KAK9756840.1"/>
    </source>
</evidence>
<dbReference type="AlphaFoldDB" id="A0AAW1N707"/>
<dbReference type="SUPFAM" id="SSF52058">
    <property type="entry name" value="L domain-like"/>
    <property type="match status" value="1"/>
</dbReference>
<proteinExistence type="inferred from homology"/>
<evidence type="ECO:0000256" key="1">
    <source>
        <dbReference type="ARBA" id="ARBA00004251"/>
    </source>
</evidence>
<comment type="subcellular location">
    <subcellularLocation>
        <location evidence="1">Cell membrane</location>
        <topology evidence="1">Single-pass type I membrane protein</topology>
    </subcellularLocation>
</comment>
<dbReference type="InterPro" id="IPR013210">
    <property type="entry name" value="LRR_N_plant-typ"/>
</dbReference>
<keyword evidence="3" id="KW-1003">Cell membrane</keyword>
<dbReference type="InterPro" id="IPR001611">
    <property type="entry name" value="Leu-rich_rpt"/>
</dbReference>
<keyword evidence="6 12" id="KW-0732">Signal</keyword>
<evidence type="ECO:0000259" key="13">
    <source>
        <dbReference type="Pfam" id="PF08263"/>
    </source>
</evidence>
<feature type="domain" description="Leucine-rich repeat-containing N-terminal plant-type" evidence="13">
    <location>
        <begin position="19"/>
        <end position="62"/>
    </location>
</feature>
<dbReference type="InterPro" id="IPR032675">
    <property type="entry name" value="LRR_dom_sf"/>
</dbReference>
<evidence type="ECO:0000256" key="8">
    <source>
        <dbReference type="ARBA" id="ARBA00022989"/>
    </source>
</evidence>
<evidence type="ECO:0000313" key="15">
    <source>
        <dbReference type="Proteomes" id="UP001443914"/>
    </source>
</evidence>
<dbReference type="PANTHER" id="PTHR27004">
    <property type="entry name" value="RECEPTOR-LIKE PROTEIN 12 ISOFORM X1"/>
    <property type="match status" value="1"/>
</dbReference>
<evidence type="ECO:0000256" key="11">
    <source>
        <dbReference type="ARBA" id="ARBA00023180"/>
    </source>
</evidence>
<reference evidence="14" key="1">
    <citation type="submission" date="2024-03" db="EMBL/GenBank/DDBJ databases">
        <title>WGS assembly of Saponaria officinalis var. Norfolk2.</title>
        <authorList>
            <person name="Jenkins J."/>
            <person name="Shu S."/>
            <person name="Grimwood J."/>
            <person name="Barry K."/>
            <person name="Goodstein D."/>
            <person name="Schmutz J."/>
            <person name="Leebens-Mack J."/>
            <person name="Osbourn A."/>
        </authorList>
    </citation>
    <scope>NUCLEOTIDE SEQUENCE [LARGE SCALE GENOMIC DNA]</scope>
    <source>
        <strain evidence="14">JIC</strain>
    </source>
</reference>
<dbReference type="Proteomes" id="UP001443914">
    <property type="component" value="Unassembled WGS sequence"/>
</dbReference>
<gene>
    <name evidence="14" type="ORF">RND81_01G124500</name>
</gene>
<keyword evidence="7" id="KW-0677">Repeat</keyword>
<keyword evidence="11" id="KW-0325">Glycoprotein</keyword>
<keyword evidence="8" id="KW-1133">Transmembrane helix</keyword>
<evidence type="ECO:0000256" key="6">
    <source>
        <dbReference type="ARBA" id="ARBA00022729"/>
    </source>
</evidence>
<keyword evidence="4" id="KW-0433">Leucine-rich repeat</keyword>
<organism evidence="14 15">
    <name type="scientific">Saponaria officinalis</name>
    <name type="common">Common soapwort</name>
    <name type="synonym">Lychnis saponaria</name>
    <dbReference type="NCBI Taxonomy" id="3572"/>
    <lineage>
        <taxon>Eukaryota</taxon>
        <taxon>Viridiplantae</taxon>
        <taxon>Streptophyta</taxon>
        <taxon>Embryophyta</taxon>
        <taxon>Tracheophyta</taxon>
        <taxon>Spermatophyta</taxon>
        <taxon>Magnoliopsida</taxon>
        <taxon>eudicotyledons</taxon>
        <taxon>Gunneridae</taxon>
        <taxon>Pentapetalae</taxon>
        <taxon>Caryophyllales</taxon>
        <taxon>Caryophyllaceae</taxon>
        <taxon>Caryophylleae</taxon>
        <taxon>Saponaria</taxon>
    </lineage>
</organism>
<evidence type="ECO:0000256" key="3">
    <source>
        <dbReference type="ARBA" id="ARBA00022475"/>
    </source>
</evidence>
<evidence type="ECO:0000256" key="4">
    <source>
        <dbReference type="ARBA" id="ARBA00022614"/>
    </source>
</evidence>
<evidence type="ECO:0000256" key="9">
    <source>
        <dbReference type="ARBA" id="ARBA00023136"/>
    </source>
</evidence>
<keyword evidence="5" id="KW-0812">Transmembrane</keyword>